<keyword evidence="1" id="KW-0472">Membrane</keyword>
<reference evidence="2" key="1">
    <citation type="submission" date="2022-07" db="EMBL/GenBank/DDBJ databases">
        <title>The genome of Lyophyllum shimeji provides insight into the initial evolution of ectomycorrhizal fungal genome.</title>
        <authorList>
            <person name="Kobayashi Y."/>
            <person name="Shibata T."/>
            <person name="Hirakawa H."/>
            <person name="Shigenobu S."/>
            <person name="Nishiyama T."/>
            <person name="Yamada A."/>
            <person name="Hasebe M."/>
            <person name="Kawaguchi M."/>
        </authorList>
    </citation>
    <scope>NUCLEOTIDE SEQUENCE</scope>
    <source>
        <strain evidence="2">AT787</strain>
    </source>
</reference>
<evidence type="ECO:0000256" key="1">
    <source>
        <dbReference type="SAM" id="Phobius"/>
    </source>
</evidence>
<accession>A0A9P3PV11</accession>
<evidence type="ECO:0000313" key="3">
    <source>
        <dbReference type="Proteomes" id="UP001063166"/>
    </source>
</evidence>
<evidence type="ECO:0000313" key="2">
    <source>
        <dbReference type="EMBL" id="GLB43440.1"/>
    </source>
</evidence>
<keyword evidence="3" id="KW-1185">Reference proteome</keyword>
<feature type="transmembrane region" description="Helical" evidence="1">
    <location>
        <begin position="44"/>
        <end position="63"/>
    </location>
</feature>
<organism evidence="2 3">
    <name type="scientific">Lyophyllum shimeji</name>
    <name type="common">Hon-shimeji</name>
    <name type="synonym">Tricholoma shimeji</name>
    <dbReference type="NCBI Taxonomy" id="47721"/>
    <lineage>
        <taxon>Eukaryota</taxon>
        <taxon>Fungi</taxon>
        <taxon>Dikarya</taxon>
        <taxon>Basidiomycota</taxon>
        <taxon>Agaricomycotina</taxon>
        <taxon>Agaricomycetes</taxon>
        <taxon>Agaricomycetidae</taxon>
        <taxon>Agaricales</taxon>
        <taxon>Tricholomatineae</taxon>
        <taxon>Lyophyllaceae</taxon>
        <taxon>Lyophyllum</taxon>
    </lineage>
</organism>
<name>A0A9P3PV11_LYOSH</name>
<gene>
    <name evidence="2" type="ORF">LshimejAT787_1303410</name>
</gene>
<keyword evidence="1" id="KW-1133">Transmembrane helix</keyword>
<keyword evidence="1" id="KW-0812">Transmembrane</keyword>
<feature type="transmembrane region" description="Helical" evidence="1">
    <location>
        <begin position="19"/>
        <end position="38"/>
    </location>
</feature>
<dbReference type="AlphaFoldDB" id="A0A9P3PV11"/>
<proteinExistence type="predicted"/>
<dbReference type="EMBL" id="BRPK01000013">
    <property type="protein sequence ID" value="GLB43440.1"/>
    <property type="molecule type" value="Genomic_DNA"/>
</dbReference>
<sequence>MEATWCSYIAARNQEWCTIATYAFGIAVASPAILQLLGASKDPVLLYLVYLAVLRVIPAMIYAKMLELHLPRDMDEDGGICDTLIPERQKMRGLYPLYAVDNTGIAFYRIYMSVAPFSPTPPPFASEFVFRVGMSHSHEYKIPIYPHLHAVIAWR</sequence>
<protein>
    <submittedName>
        <fullName evidence="2">Uncharacterized protein</fullName>
    </submittedName>
</protein>
<dbReference type="Proteomes" id="UP001063166">
    <property type="component" value="Unassembled WGS sequence"/>
</dbReference>
<comment type="caution">
    <text evidence="2">The sequence shown here is derived from an EMBL/GenBank/DDBJ whole genome shotgun (WGS) entry which is preliminary data.</text>
</comment>